<evidence type="ECO:0000313" key="9">
    <source>
        <dbReference type="Proteomes" id="UP000534294"/>
    </source>
</evidence>
<reference evidence="8 9" key="1">
    <citation type="submission" date="2020-08" db="EMBL/GenBank/DDBJ databases">
        <title>Genomic Encyclopedia of Type Strains, Phase IV (KMG-IV): sequencing the most valuable type-strain genomes for metagenomic binning, comparative biology and taxonomic classification.</title>
        <authorList>
            <person name="Goeker M."/>
        </authorList>
    </citation>
    <scope>NUCLEOTIDE SEQUENCE [LARGE SCALE GENOMIC DNA]</scope>
    <source>
        <strain evidence="8 9">DSM 12251</strain>
    </source>
</reference>
<dbReference type="EC" id="6.3.4.19" evidence="6"/>
<comment type="domain">
    <text evidence="6">The N-terminal region contains the highly conserved SGGXDS motif, predicted to be a P-loop motif involved in ATP binding.</text>
</comment>
<sequence>MNLHVPNASASAPGSALLAISGGRDSVALLHMLVSAGLKRLVLCHFNHGLRGRESGQDAAFVRRLAVHYGLPCEVEKADVITWAAKRKVSLETAARTLRYDFLHRMAAKHAAARIYLAHHADDQAETILANLCRGTGIGGLKGMVMETNSTPALCRPLLNKTRAEIADYVQKHGLSFREDSSNTSPQHRRNRLRHEVLPLLNAVYAREVSPLIVRLGKQAERDDDCLQQQALALIQEEGLITQEGRLRVTAKLRSQHPAVLSRVLYFWLGEVLGLPGLDSESLEAASSLLLPGGVAKMNLPEGRHLRRKAGYLWVTEPT</sequence>
<dbReference type="InterPro" id="IPR011063">
    <property type="entry name" value="TilS/TtcA_N"/>
</dbReference>
<dbReference type="Proteomes" id="UP000534294">
    <property type="component" value="Unassembled WGS sequence"/>
</dbReference>
<dbReference type="PANTHER" id="PTHR43033">
    <property type="entry name" value="TRNA(ILE)-LYSIDINE SYNTHASE-RELATED"/>
    <property type="match status" value="1"/>
</dbReference>
<keyword evidence="6" id="KW-0963">Cytoplasm</keyword>
<dbReference type="Gene3D" id="3.40.50.620">
    <property type="entry name" value="HUPs"/>
    <property type="match status" value="1"/>
</dbReference>
<keyword evidence="2 6" id="KW-0819">tRNA processing</keyword>
<dbReference type="GO" id="GO:0005737">
    <property type="term" value="C:cytoplasm"/>
    <property type="evidence" value="ECO:0007669"/>
    <property type="project" value="UniProtKB-SubCell"/>
</dbReference>
<keyword evidence="9" id="KW-1185">Reference proteome</keyword>
<keyword evidence="3 6" id="KW-0547">Nucleotide-binding</keyword>
<evidence type="ECO:0000256" key="3">
    <source>
        <dbReference type="ARBA" id="ARBA00022741"/>
    </source>
</evidence>
<comment type="catalytic activity">
    <reaction evidence="5 6">
        <text>cytidine(34) in tRNA(Ile2) + L-lysine + ATP = lysidine(34) in tRNA(Ile2) + AMP + diphosphate + H(+)</text>
        <dbReference type="Rhea" id="RHEA:43744"/>
        <dbReference type="Rhea" id="RHEA-COMP:10625"/>
        <dbReference type="Rhea" id="RHEA-COMP:10670"/>
        <dbReference type="ChEBI" id="CHEBI:15378"/>
        <dbReference type="ChEBI" id="CHEBI:30616"/>
        <dbReference type="ChEBI" id="CHEBI:32551"/>
        <dbReference type="ChEBI" id="CHEBI:33019"/>
        <dbReference type="ChEBI" id="CHEBI:82748"/>
        <dbReference type="ChEBI" id="CHEBI:83665"/>
        <dbReference type="ChEBI" id="CHEBI:456215"/>
        <dbReference type="EC" id="6.3.4.19"/>
    </reaction>
</comment>
<name>A0A7W7YKV8_9BACT</name>
<dbReference type="InterPro" id="IPR014729">
    <property type="entry name" value="Rossmann-like_a/b/a_fold"/>
</dbReference>
<dbReference type="EMBL" id="JACHIF010000003">
    <property type="protein sequence ID" value="MBB5037857.1"/>
    <property type="molecule type" value="Genomic_DNA"/>
</dbReference>
<keyword evidence="4 6" id="KW-0067">ATP-binding</keyword>
<proteinExistence type="inferred from homology"/>
<comment type="similarity">
    <text evidence="6">Belongs to the tRNA(Ile)-lysidine synthase family.</text>
</comment>
<evidence type="ECO:0000313" key="8">
    <source>
        <dbReference type="EMBL" id="MBB5037857.1"/>
    </source>
</evidence>
<comment type="caution">
    <text evidence="8">The sequence shown here is derived from an EMBL/GenBank/DDBJ whole genome shotgun (WGS) entry which is preliminary data.</text>
</comment>
<dbReference type="Pfam" id="PF01171">
    <property type="entry name" value="ATP_bind_3"/>
    <property type="match status" value="1"/>
</dbReference>
<evidence type="ECO:0000256" key="4">
    <source>
        <dbReference type="ARBA" id="ARBA00022840"/>
    </source>
</evidence>
<dbReference type="PANTHER" id="PTHR43033:SF1">
    <property type="entry name" value="TRNA(ILE)-LYSIDINE SYNTHASE-RELATED"/>
    <property type="match status" value="1"/>
</dbReference>
<evidence type="ECO:0000259" key="7">
    <source>
        <dbReference type="Pfam" id="PF01171"/>
    </source>
</evidence>
<dbReference type="CDD" id="cd01992">
    <property type="entry name" value="TilS_N"/>
    <property type="match status" value="1"/>
</dbReference>
<gene>
    <name evidence="6" type="primary">tilS</name>
    <name evidence="8" type="ORF">HNQ64_002106</name>
</gene>
<dbReference type="SUPFAM" id="SSF52402">
    <property type="entry name" value="Adenine nucleotide alpha hydrolases-like"/>
    <property type="match status" value="1"/>
</dbReference>
<dbReference type="InterPro" id="IPR012795">
    <property type="entry name" value="tRNA_Ile_lys_synt_N"/>
</dbReference>
<dbReference type="NCBIfam" id="TIGR02432">
    <property type="entry name" value="lysidine_TilS_N"/>
    <property type="match status" value="1"/>
</dbReference>
<comment type="subcellular location">
    <subcellularLocation>
        <location evidence="6">Cytoplasm</location>
    </subcellularLocation>
</comment>
<organism evidence="8 9">
    <name type="scientific">Prosthecobacter dejongeii</name>
    <dbReference type="NCBI Taxonomy" id="48465"/>
    <lineage>
        <taxon>Bacteria</taxon>
        <taxon>Pseudomonadati</taxon>
        <taxon>Verrucomicrobiota</taxon>
        <taxon>Verrucomicrobiia</taxon>
        <taxon>Verrucomicrobiales</taxon>
        <taxon>Verrucomicrobiaceae</taxon>
        <taxon>Prosthecobacter</taxon>
    </lineage>
</organism>
<dbReference type="GO" id="GO:0005524">
    <property type="term" value="F:ATP binding"/>
    <property type="evidence" value="ECO:0007669"/>
    <property type="project" value="UniProtKB-UniRule"/>
</dbReference>
<dbReference type="HAMAP" id="MF_01161">
    <property type="entry name" value="tRNA_Ile_lys_synt"/>
    <property type="match status" value="1"/>
</dbReference>
<feature type="binding site" evidence="6">
    <location>
        <begin position="21"/>
        <end position="26"/>
    </location>
    <ligand>
        <name>ATP</name>
        <dbReference type="ChEBI" id="CHEBI:30616"/>
    </ligand>
</feature>
<evidence type="ECO:0000256" key="2">
    <source>
        <dbReference type="ARBA" id="ARBA00022694"/>
    </source>
</evidence>
<evidence type="ECO:0000256" key="5">
    <source>
        <dbReference type="ARBA" id="ARBA00048539"/>
    </source>
</evidence>
<dbReference type="InterPro" id="IPR012094">
    <property type="entry name" value="tRNA_Ile_lys_synt"/>
</dbReference>
<evidence type="ECO:0000256" key="1">
    <source>
        <dbReference type="ARBA" id="ARBA00022598"/>
    </source>
</evidence>
<dbReference type="GO" id="GO:0032267">
    <property type="term" value="F:tRNA(Ile)-lysidine synthase activity"/>
    <property type="evidence" value="ECO:0007669"/>
    <property type="project" value="UniProtKB-EC"/>
</dbReference>
<dbReference type="Gene3D" id="1.20.59.20">
    <property type="match status" value="1"/>
</dbReference>
<evidence type="ECO:0000256" key="6">
    <source>
        <dbReference type="HAMAP-Rule" id="MF_01161"/>
    </source>
</evidence>
<dbReference type="RefSeq" id="WP_184208122.1">
    <property type="nucleotide sequence ID" value="NZ_JACHIF010000003.1"/>
</dbReference>
<dbReference type="AlphaFoldDB" id="A0A7W7YKV8"/>
<accession>A0A7W7YKV8</accession>
<protein>
    <recommendedName>
        <fullName evidence="6">tRNA(Ile)-lysidine synthase</fullName>
        <ecNumber evidence="6">6.3.4.19</ecNumber>
    </recommendedName>
    <alternativeName>
        <fullName evidence="6">tRNA(Ile)-2-lysyl-cytidine synthase</fullName>
    </alternativeName>
    <alternativeName>
        <fullName evidence="6">tRNA(Ile)-lysidine synthetase</fullName>
    </alternativeName>
</protein>
<comment type="function">
    <text evidence="6">Ligates lysine onto the cytidine present at position 34 of the AUA codon-specific tRNA(Ile) that contains the anticodon CAU, in an ATP-dependent manner. Cytidine is converted to lysidine, thus changing the amino acid specificity of the tRNA from methionine to isoleucine.</text>
</comment>
<feature type="domain" description="tRNA(Ile)-lysidine/2-thiocytidine synthase N-terminal" evidence="7">
    <location>
        <begin position="16"/>
        <end position="196"/>
    </location>
</feature>
<keyword evidence="1 6" id="KW-0436">Ligase</keyword>
<dbReference type="GO" id="GO:0006400">
    <property type="term" value="P:tRNA modification"/>
    <property type="evidence" value="ECO:0007669"/>
    <property type="project" value="UniProtKB-UniRule"/>
</dbReference>